<evidence type="ECO:0000313" key="4">
    <source>
        <dbReference type="Proteomes" id="UP001156666"/>
    </source>
</evidence>
<reference evidence="3" key="1">
    <citation type="journal article" date="2014" name="Int. J. Syst. Evol. Microbiol.">
        <title>Complete genome sequence of Corynebacterium casei LMG S-19264T (=DSM 44701T), isolated from a smear-ripened cheese.</title>
        <authorList>
            <consortium name="US DOE Joint Genome Institute (JGI-PGF)"/>
            <person name="Walter F."/>
            <person name="Albersmeier A."/>
            <person name="Kalinowski J."/>
            <person name="Ruckert C."/>
        </authorList>
    </citation>
    <scope>NUCLEOTIDE SEQUENCE</scope>
    <source>
        <strain evidence="3">NBRC 108769</strain>
    </source>
</reference>
<dbReference type="GO" id="GO:0006508">
    <property type="term" value="P:proteolysis"/>
    <property type="evidence" value="ECO:0007669"/>
    <property type="project" value="InterPro"/>
</dbReference>
<protein>
    <recommendedName>
        <fullName evidence="2">Gingipain domain-containing protein</fullName>
    </recommendedName>
</protein>
<organism evidence="3 4">
    <name type="scientific">Portibacter lacus</name>
    <dbReference type="NCBI Taxonomy" id="1099794"/>
    <lineage>
        <taxon>Bacteria</taxon>
        <taxon>Pseudomonadati</taxon>
        <taxon>Bacteroidota</taxon>
        <taxon>Saprospiria</taxon>
        <taxon>Saprospirales</taxon>
        <taxon>Haliscomenobacteraceae</taxon>
        <taxon>Portibacter</taxon>
    </lineage>
</organism>
<dbReference type="InterPro" id="IPR001769">
    <property type="entry name" value="Gingipain"/>
</dbReference>
<dbReference type="Gene3D" id="2.60.40.4070">
    <property type="match status" value="1"/>
</dbReference>
<dbReference type="InterPro" id="IPR029030">
    <property type="entry name" value="Caspase-like_dom_sf"/>
</dbReference>
<dbReference type="Pfam" id="PF01364">
    <property type="entry name" value="Peptidase_C25"/>
    <property type="match status" value="1"/>
</dbReference>
<evidence type="ECO:0000313" key="3">
    <source>
        <dbReference type="EMBL" id="GLR19013.1"/>
    </source>
</evidence>
<dbReference type="SUPFAM" id="SSF52129">
    <property type="entry name" value="Caspase-like"/>
    <property type="match status" value="1"/>
</dbReference>
<dbReference type="Proteomes" id="UP001156666">
    <property type="component" value="Unassembled WGS sequence"/>
</dbReference>
<name>A0AA37SQX0_9BACT</name>
<accession>A0AA37SQX0</accession>
<dbReference type="InterPro" id="IPR013783">
    <property type="entry name" value="Ig-like_fold"/>
</dbReference>
<feature type="signal peptide" evidence="1">
    <location>
        <begin position="1"/>
        <end position="19"/>
    </location>
</feature>
<dbReference type="GO" id="GO:0008234">
    <property type="term" value="F:cysteine-type peptidase activity"/>
    <property type="evidence" value="ECO:0007669"/>
    <property type="project" value="InterPro"/>
</dbReference>
<evidence type="ECO:0000256" key="1">
    <source>
        <dbReference type="SAM" id="SignalP"/>
    </source>
</evidence>
<gene>
    <name evidence="3" type="ORF">GCM10007940_36290</name>
</gene>
<feature type="domain" description="Gingipain" evidence="2">
    <location>
        <begin position="397"/>
        <end position="757"/>
    </location>
</feature>
<feature type="chain" id="PRO_5041346209" description="Gingipain domain-containing protein" evidence="1">
    <location>
        <begin position="20"/>
        <end position="1663"/>
    </location>
</feature>
<keyword evidence="1" id="KW-0732">Signal</keyword>
<comment type="caution">
    <text evidence="3">The sequence shown here is derived from an EMBL/GenBank/DDBJ whole genome shotgun (WGS) entry which is preliminary data.</text>
</comment>
<evidence type="ECO:0000259" key="2">
    <source>
        <dbReference type="Pfam" id="PF01364"/>
    </source>
</evidence>
<dbReference type="RefSeq" id="WP_235292958.1">
    <property type="nucleotide sequence ID" value="NZ_BSOH01000023.1"/>
</dbReference>
<dbReference type="EMBL" id="BSOH01000023">
    <property type="protein sequence ID" value="GLR19013.1"/>
    <property type="molecule type" value="Genomic_DNA"/>
</dbReference>
<dbReference type="Gene3D" id="3.40.50.1460">
    <property type="match status" value="1"/>
</dbReference>
<sequence length="1663" mass="186843">MNKSLLVLCLIFSSTLVFGQFLSLSGDTLYGDEWIDYNQEYYKIPVAEDGIYRISFDELTSSGVPVGELKGENLQMYHNGDAYPFYVSNKSELQSGDFIEFYGRKNRGELDAIFYENAETMQLNPEYSLFTDTSAYFLSWNTSSNNVRVNEVVTDLSDNNLPIEKFYMHKERVVQSNRIHKPTRQGGDNVRYSHFDVGEGFGGNLAQVNEISIKASRISEEGGNPSVDIRYATNGTAHVINFSINGEKKATWNPSSYVLRQEHVDFTTDELKSTNKIRLEGTIDQFDRNVIAVVDLNYPREYNFDNEKYFEFYAEGGFFDKSVEIENFNGVSSAVIYDPATGMRIIPEVEDGKLKFIIPGADEGRNLIVYNTEDVIKSVMEIEKMNFINFGEMDHDYIVISHPKLMGGSNMVQEYADYRNSAAGGSFNSVVVNVEDLYEQFSYGVHRHSYSVKNFINYVKKNWSAPKNVFIIGKGREYALYRTKAQIEDPLNAEYTVPTFGYPGSDNILSSSGALSVKHLISSGRLAARSVNDLEAYFDKVKLHEDFENQPLTIEDRLWKKRILHLVGAKTELQESIGSYLNNMANTITNNKFGANVTTFTKSSTETIQEADADAILHNVDLGLSVLTFFGHSSVGTFDFNIDDVNKLNNYGKYPLVVSLGCYSGNVHTGSFGISEQYVVVPNRGAIGFIASSSTAYVAPQGNFGNEFYSKLGDQLFGKSLGDIFASTLDEFADNNGIHTKILTEQMTLHGDPAIKLHAAPGSDYVFDYASFKTDPNVVESNSDQFDLSFKVANLGQVTSDSIQIKLNHIKSNGEPGDEIILDILAPKYDTLITTTFQNGDNVNVGKNIIKGEVDVLNRVNELPNPGAEENNILRNAKGDEGFEFYSINNSAEPVSPCDFGIYAEQEVKLLASTYNAIASEASTYVIELDTTLNFDSGWKMREEISSKGGLIEWSPEADFKQSEVYYWRVSPDSLNEDVGYRWVNSSFVYLPNSSNGWNQSHYQQYNGNEFENMKLVGRELEFDTTGFFIKIFNSIYDFNTTGYQYDFSDFAASVRPWNFLSEGVAIVVSDTITGAAWTNSGGDFGSIKTSNFGSFRCFAYRTSTTEEREKVINFLENEIPDGNFVFFFSVIKNINADIKPEEWEADSLSLGTNIYKVLEKQGAVLARDLKDAGTVPYTFIYQKGKKALSEEIGEDISSSIVSTAFITLSRRAGQLTSTVIGPAKSWDKFVWSKNFDSEMDSVDIKIFGIDVSGEEKLLIETKFESEVSLTGIDAAEYPNLKINALFKDDVKLTPAKINFWRVFFEGFPDVNLKTGENFVFNRDTLQRGEDLVIQLEVENISEYGVDTMSFNIEITNERNESILFDEQIVPLGAGASTALNFTYNTKDLIGKYQVSINVNKDQEIAEKHYFNNFGLREFVVITDEINPILDVNFDGNKIIDGDIVSPTPIIQIDLKDENKFLLLNDPAIFSISLTDPNGNEEEILAGDPRLDFTPATNGENNEAKLELRPDLKIDGIYEIEVNARDMNNNFSGDLNYKRSFEVINEQMVSKVLNYPNPFSSSTEFIFTLTGREVPDDIKIQIMTVSGKTVKEIFKEELGPLKIGVNRTSYKYDGTDTYGNKLANGVYLYRVVAKHNNEALEQYEIGELNQYFKNNIGKLVILR</sequence>
<keyword evidence="4" id="KW-1185">Reference proteome</keyword>
<dbReference type="Gene3D" id="2.60.40.10">
    <property type="entry name" value="Immunoglobulins"/>
    <property type="match status" value="1"/>
</dbReference>
<proteinExistence type="predicted"/>
<reference evidence="3" key="2">
    <citation type="submission" date="2023-01" db="EMBL/GenBank/DDBJ databases">
        <title>Draft genome sequence of Portibacter lacus strain NBRC 108769.</title>
        <authorList>
            <person name="Sun Q."/>
            <person name="Mori K."/>
        </authorList>
    </citation>
    <scope>NUCLEOTIDE SEQUENCE</scope>
    <source>
        <strain evidence="3">NBRC 108769</strain>
    </source>
</reference>